<accession>W4VDG6</accession>
<sequence length="152" mass="17937">MLGAWLRKKWNVGFTDEEESLITFGSIKDSFIKKVNERVSKLFEEEPDWESLKDNKEKVRYIYRKLLIDAMASGYLFKKYLTPLETVRDIDTWRRQGLCEASGIGKLYSKARYGNGGIEDEDVRKVEEALYSQKLINKQKVFKIRKSKIRKK</sequence>
<reference evidence="1" key="1">
    <citation type="journal article" date="2014" name="Genome Announc.">
        <title>Draft Genome Sequence of Clostridium straminisolvens Strain JCM 21531T, Isolated from a Cellulose-Degrading Bacterial Community.</title>
        <authorList>
            <person name="Yuki M."/>
            <person name="Oshima K."/>
            <person name="Suda W."/>
            <person name="Sakamoto M."/>
            <person name="Kitamura K."/>
            <person name="Iida T."/>
            <person name="Hattori M."/>
            <person name="Ohkuma M."/>
        </authorList>
    </citation>
    <scope>NUCLEOTIDE SEQUENCE [LARGE SCALE GENOMIC DNA]</scope>
    <source>
        <strain evidence="1">JCM 21531</strain>
    </source>
</reference>
<evidence type="ECO:0000313" key="1">
    <source>
        <dbReference type="EMBL" id="GAE90843.1"/>
    </source>
</evidence>
<organism evidence="1 2">
    <name type="scientific">Acetivibrio straminisolvens JCM 21531</name>
    <dbReference type="NCBI Taxonomy" id="1294263"/>
    <lineage>
        <taxon>Bacteria</taxon>
        <taxon>Bacillati</taxon>
        <taxon>Bacillota</taxon>
        <taxon>Clostridia</taxon>
        <taxon>Eubacteriales</taxon>
        <taxon>Oscillospiraceae</taxon>
        <taxon>Acetivibrio</taxon>
    </lineage>
</organism>
<protein>
    <recommendedName>
        <fullName evidence="3">DUF4129 domain-containing protein</fullName>
    </recommendedName>
</protein>
<comment type="caution">
    <text evidence="1">The sequence shown here is derived from an EMBL/GenBank/DDBJ whole genome shotgun (WGS) entry which is preliminary data.</text>
</comment>
<name>W4VDG6_9FIRM</name>
<dbReference type="Proteomes" id="UP000019109">
    <property type="component" value="Unassembled WGS sequence"/>
</dbReference>
<dbReference type="EMBL" id="BAVR01000098">
    <property type="protein sequence ID" value="GAE90843.1"/>
    <property type="molecule type" value="Genomic_DNA"/>
</dbReference>
<keyword evidence="2" id="KW-1185">Reference proteome</keyword>
<gene>
    <name evidence="1" type="ORF">JCM21531_4488</name>
</gene>
<evidence type="ECO:0000313" key="2">
    <source>
        <dbReference type="Proteomes" id="UP000019109"/>
    </source>
</evidence>
<dbReference type="STRING" id="1294263.JCM21531_4488"/>
<proteinExistence type="predicted"/>
<dbReference type="AlphaFoldDB" id="W4VDG6"/>
<evidence type="ECO:0008006" key="3">
    <source>
        <dbReference type="Google" id="ProtNLM"/>
    </source>
</evidence>